<reference evidence="1 2" key="1">
    <citation type="submission" date="2012-05" db="EMBL/GenBank/DDBJ databases">
        <title>Finished chromosome of genome of Chamaesiphon sp. PCC 6605.</title>
        <authorList>
            <consortium name="US DOE Joint Genome Institute"/>
            <person name="Gugger M."/>
            <person name="Coursin T."/>
            <person name="Rippka R."/>
            <person name="Tandeau De Marsac N."/>
            <person name="Huntemann M."/>
            <person name="Wei C.-L."/>
            <person name="Han J."/>
            <person name="Detter J.C."/>
            <person name="Han C."/>
            <person name="Tapia R."/>
            <person name="Chen A."/>
            <person name="Kyrpides N."/>
            <person name="Mavromatis K."/>
            <person name="Markowitz V."/>
            <person name="Szeto E."/>
            <person name="Ivanova N."/>
            <person name="Pagani I."/>
            <person name="Pati A."/>
            <person name="Goodwin L."/>
            <person name="Nordberg H.P."/>
            <person name="Cantor M.N."/>
            <person name="Hua S.X."/>
            <person name="Woyke T."/>
            <person name="Kerfeld C.A."/>
        </authorList>
    </citation>
    <scope>NUCLEOTIDE SEQUENCE [LARGE SCALE GENOMIC DNA]</scope>
    <source>
        <strain evidence="2">ATCC 27169 / PCC 6605</strain>
    </source>
</reference>
<evidence type="ECO:0000313" key="2">
    <source>
        <dbReference type="Proteomes" id="UP000010366"/>
    </source>
</evidence>
<sequence length="144" mass="16247">MTRTYIFMTDDSMRMASFRIDREMWAKFSAIAKRERLTATDALTGYIQRCIDNDKTEYGVNTSNDEAVSTGIDSNDKLTETIITAMGTMSLPTREDVMTMVKTAIDTSVSGEFETFRAELLEVSEFARNLQGEIVKVKKPFAIV</sequence>
<gene>
    <name evidence="1" type="ORF">Cha6605_4567</name>
</gene>
<accession>K9UM19</accession>
<proteinExistence type="predicted"/>
<keyword evidence="2" id="KW-1185">Reference proteome</keyword>
<protein>
    <submittedName>
        <fullName evidence="1">Uncharacterized protein</fullName>
    </submittedName>
</protein>
<evidence type="ECO:0000313" key="1">
    <source>
        <dbReference type="EMBL" id="AFY95486.1"/>
    </source>
</evidence>
<name>K9UM19_CHAP6</name>
<dbReference type="STRING" id="1173020.Cha6605_4567"/>
<dbReference type="AlphaFoldDB" id="K9UM19"/>
<dbReference type="KEGG" id="cmp:Cha6605_4567"/>
<dbReference type="Proteomes" id="UP000010366">
    <property type="component" value="Chromosome"/>
</dbReference>
<organism evidence="1 2">
    <name type="scientific">Chamaesiphon minutus (strain ATCC 27169 / PCC 6605)</name>
    <dbReference type="NCBI Taxonomy" id="1173020"/>
    <lineage>
        <taxon>Bacteria</taxon>
        <taxon>Bacillati</taxon>
        <taxon>Cyanobacteriota</taxon>
        <taxon>Cyanophyceae</taxon>
        <taxon>Gomontiellales</taxon>
        <taxon>Chamaesiphonaceae</taxon>
        <taxon>Chamaesiphon</taxon>
    </lineage>
</organism>
<dbReference type="HOGENOM" id="CLU_1793023_0_0_3"/>
<dbReference type="EMBL" id="CP003600">
    <property type="protein sequence ID" value="AFY95486.1"/>
    <property type="molecule type" value="Genomic_DNA"/>
</dbReference>